<evidence type="ECO:0000256" key="2">
    <source>
        <dbReference type="SAM" id="Phobius"/>
    </source>
</evidence>
<gene>
    <name evidence="3" type="ORF">GCM10010921_13000</name>
</gene>
<comment type="caution">
    <text evidence="3">The sequence shown here is derived from an EMBL/GenBank/DDBJ whole genome shotgun (WGS) entry which is preliminary data.</text>
</comment>
<keyword evidence="2" id="KW-0812">Transmembrane</keyword>
<evidence type="ECO:0000313" key="4">
    <source>
        <dbReference type="Proteomes" id="UP000657592"/>
    </source>
</evidence>
<protein>
    <recommendedName>
        <fullName evidence="5">DUF4190 domain-containing protein</fullName>
    </recommendedName>
</protein>
<name>A0A917MLW9_9MICO</name>
<dbReference type="AlphaFoldDB" id="A0A917MLW9"/>
<accession>A0A917MLW9</accession>
<keyword evidence="4" id="KW-1185">Reference proteome</keyword>
<dbReference type="EMBL" id="BMJY01000004">
    <property type="protein sequence ID" value="GGH40811.1"/>
    <property type="molecule type" value="Genomic_DNA"/>
</dbReference>
<feature type="compositionally biased region" description="Low complexity" evidence="1">
    <location>
        <begin position="18"/>
        <end position="29"/>
    </location>
</feature>
<feature type="transmembrane region" description="Helical" evidence="2">
    <location>
        <begin position="74"/>
        <end position="107"/>
    </location>
</feature>
<organism evidence="3 4">
    <name type="scientific">Microbacterium album</name>
    <dbReference type="NCBI Taxonomy" id="2053191"/>
    <lineage>
        <taxon>Bacteria</taxon>
        <taxon>Bacillati</taxon>
        <taxon>Actinomycetota</taxon>
        <taxon>Actinomycetes</taxon>
        <taxon>Micrococcales</taxon>
        <taxon>Microbacteriaceae</taxon>
        <taxon>Microbacterium</taxon>
    </lineage>
</organism>
<proteinExistence type="predicted"/>
<evidence type="ECO:0000256" key="1">
    <source>
        <dbReference type="SAM" id="MobiDB-lite"/>
    </source>
</evidence>
<dbReference type="RefSeq" id="WP_188755466.1">
    <property type="nucleotide sequence ID" value="NZ_BMJY01000004.1"/>
</dbReference>
<evidence type="ECO:0000313" key="3">
    <source>
        <dbReference type="EMBL" id="GGH40811.1"/>
    </source>
</evidence>
<keyword evidence="2" id="KW-1133">Transmembrane helix</keyword>
<dbReference type="Proteomes" id="UP000657592">
    <property type="component" value="Unassembled WGS sequence"/>
</dbReference>
<feature type="region of interest" description="Disordered" evidence="1">
    <location>
        <begin position="1"/>
        <end position="69"/>
    </location>
</feature>
<keyword evidence="2" id="KW-0472">Membrane</keyword>
<evidence type="ECO:0008006" key="5">
    <source>
        <dbReference type="Google" id="ProtNLM"/>
    </source>
</evidence>
<sequence length="152" mass="15592">MTDPAVLQPRGLGGPAGLAGRVALPTASARRGEAEEPAPDAASPDARSDPGEAPAPITGSVARGSAPPPRPRPLGAWALVVSMFALSLSWFVGWALPLAVAGVVLAIVALTRRGVKRELAWWALGLSLGAVGCSLFWIWWATQAVSETPGVL</sequence>
<reference evidence="3" key="1">
    <citation type="journal article" date="2014" name="Int. J. Syst. Evol. Microbiol.">
        <title>Complete genome sequence of Corynebacterium casei LMG S-19264T (=DSM 44701T), isolated from a smear-ripened cheese.</title>
        <authorList>
            <consortium name="US DOE Joint Genome Institute (JGI-PGF)"/>
            <person name="Walter F."/>
            <person name="Albersmeier A."/>
            <person name="Kalinowski J."/>
            <person name="Ruckert C."/>
        </authorList>
    </citation>
    <scope>NUCLEOTIDE SEQUENCE</scope>
    <source>
        <strain evidence="3">CGMCC 1.15794</strain>
    </source>
</reference>
<reference evidence="3" key="2">
    <citation type="submission" date="2020-09" db="EMBL/GenBank/DDBJ databases">
        <authorList>
            <person name="Sun Q."/>
            <person name="Zhou Y."/>
        </authorList>
    </citation>
    <scope>NUCLEOTIDE SEQUENCE</scope>
    <source>
        <strain evidence="3">CGMCC 1.15794</strain>
    </source>
</reference>
<feature type="transmembrane region" description="Helical" evidence="2">
    <location>
        <begin position="119"/>
        <end position="140"/>
    </location>
</feature>